<dbReference type="RefSeq" id="XP_024717825.1">
    <property type="nucleotide sequence ID" value="XM_024867720.1"/>
</dbReference>
<proteinExistence type="predicted"/>
<dbReference type="EMBL" id="KZ679016">
    <property type="protein sequence ID" value="PSS10646.1"/>
    <property type="molecule type" value="Genomic_DNA"/>
</dbReference>
<organism evidence="1 2">
    <name type="scientific">Amorphotheca resinae ATCC 22711</name>
    <dbReference type="NCBI Taxonomy" id="857342"/>
    <lineage>
        <taxon>Eukaryota</taxon>
        <taxon>Fungi</taxon>
        <taxon>Dikarya</taxon>
        <taxon>Ascomycota</taxon>
        <taxon>Pezizomycotina</taxon>
        <taxon>Leotiomycetes</taxon>
        <taxon>Helotiales</taxon>
        <taxon>Amorphothecaceae</taxon>
        <taxon>Amorphotheca</taxon>
    </lineage>
</organism>
<reference evidence="1 2" key="1">
    <citation type="journal article" date="2018" name="New Phytol.">
        <title>Comparative genomics and transcriptomics depict ericoid mycorrhizal fungi as versatile saprotrophs and plant mutualists.</title>
        <authorList>
            <person name="Martino E."/>
            <person name="Morin E."/>
            <person name="Grelet G.A."/>
            <person name="Kuo A."/>
            <person name="Kohler A."/>
            <person name="Daghino S."/>
            <person name="Barry K.W."/>
            <person name="Cichocki N."/>
            <person name="Clum A."/>
            <person name="Dockter R.B."/>
            <person name="Hainaut M."/>
            <person name="Kuo R.C."/>
            <person name="LaButti K."/>
            <person name="Lindahl B.D."/>
            <person name="Lindquist E.A."/>
            <person name="Lipzen A."/>
            <person name="Khouja H.R."/>
            <person name="Magnuson J."/>
            <person name="Murat C."/>
            <person name="Ohm R.A."/>
            <person name="Singer S.W."/>
            <person name="Spatafora J.W."/>
            <person name="Wang M."/>
            <person name="Veneault-Fourrey C."/>
            <person name="Henrissat B."/>
            <person name="Grigoriev I.V."/>
            <person name="Martin F.M."/>
            <person name="Perotto S."/>
        </authorList>
    </citation>
    <scope>NUCLEOTIDE SEQUENCE [LARGE SCALE GENOMIC DNA]</scope>
    <source>
        <strain evidence="1 2">ATCC 22711</strain>
    </source>
</reference>
<dbReference type="GeneID" id="36575801"/>
<accession>A0A2T3AT39</accession>
<evidence type="ECO:0000313" key="1">
    <source>
        <dbReference type="EMBL" id="PSS10646.1"/>
    </source>
</evidence>
<gene>
    <name evidence="1" type="ORF">M430DRAFT_44795</name>
</gene>
<protein>
    <submittedName>
        <fullName evidence="1">Uncharacterized protein</fullName>
    </submittedName>
</protein>
<dbReference type="OrthoDB" id="3766406at2759"/>
<dbReference type="STRING" id="857342.A0A2T3AT39"/>
<name>A0A2T3AT39_AMORE</name>
<evidence type="ECO:0000313" key="2">
    <source>
        <dbReference type="Proteomes" id="UP000241818"/>
    </source>
</evidence>
<dbReference type="Proteomes" id="UP000241818">
    <property type="component" value="Unassembled WGS sequence"/>
</dbReference>
<dbReference type="AlphaFoldDB" id="A0A2T3AT39"/>
<sequence>MDEFLHFLERDLPTHIVCPHCVQLHSMSFAKNYHLLSQTESRSSRPWLACWHADLKSELQRGTYAEFSSTIFRMAMKAYRQSHETTQLLSLLSCGTKRLFGPGFVEQRTAAARIQEGSLLLREQRVVMVPSSQEIPLSWYSRGGIIICPHIWFPIMTSLHQYGIQIPRATEIEGYENRQGLIYCDHCYTEFRVDFKSYGKAGNAMFVTKWMDLGEGRDLRDHKFRSRFSSVEETSWTKVAFRRGSICASFEQKLESTFKFDSLLSQQDEENLCTQSPWPLPEGIKVSLIGIEPLAASASETTFRNTLPCSFLIL</sequence>
<dbReference type="InParanoid" id="A0A2T3AT39"/>
<keyword evidence="2" id="KW-1185">Reference proteome</keyword>